<evidence type="ECO:0000313" key="1">
    <source>
        <dbReference type="EMBL" id="NVZ10250.1"/>
    </source>
</evidence>
<protein>
    <submittedName>
        <fullName evidence="1">DUF5334 family protein</fullName>
    </submittedName>
</protein>
<dbReference type="RefSeq" id="WP_176976991.1">
    <property type="nucleotide sequence ID" value="NZ_JABZEO010000008.1"/>
</dbReference>
<gene>
    <name evidence="1" type="ORF">HW932_13360</name>
</gene>
<comment type="caution">
    <text evidence="1">The sequence shown here is derived from an EMBL/GenBank/DDBJ whole genome shotgun (WGS) entry which is preliminary data.</text>
</comment>
<accession>A0A850RH46</accession>
<dbReference type="Proteomes" id="UP000592294">
    <property type="component" value="Unassembled WGS sequence"/>
</dbReference>
<keyword evidence="2" id="KW-1185">Reference proteome</keyword>
<dbReference type="Pfam" id="PF17268">
    <property type="entry name" value="DUF5334"/>
    <property type="match status" value="1"/>
</dbReference>
<sequence>MKLTPTIILLLFTATTHAWDGYDYDRGSYVEIEKGNLVRPGREIEYYDYGSGEYKYGDVESINSYGSSVEVEVYDSDAGEYRTFEMDR</sequence>
<proteinExistence type="predicted"/>
<evidence type="ECO:0000313" key="2">
    <source>
        <dbReference type="Proteomes" id="UP000592294"/>
    </source>
</evidence>
<dbReference type="AlphaFoldDB" id="A0A850RH46"/>
<dbReference type="EMBL" id="JABZEO010000008">
    <property type="protein sequence ID" value="NVZ10250.1"/>
    <property type="molecule type" value="Genomic_DNA"/>
</dbReference>
<organism evidence="1 2">
    <name type="scientific">Allochromatium humboldtianum</name>
    <dbReference type="NCBI Taxonomy" id="504901"/>
    <lineage>
        <taxon>Bacteria</taxon>
        <taxon>Pseudomonadati</taxon>
        <taxon>Pseudomonadota</taxon>
        <taxon>Gammaproteobacteria</taxon>
        <taxon>Chromatiales</taxon>
        <taxon>Chromatiaceae</taxon>
        <taxon>Allochromatium</taxon>
    </lineage>
</organism>
<dbReference type="InterPro" id="IPR035160">
    <property type="entry name" value="DUF5334"/>
</dbReference>
<reference evidence="1 2" key="1">
    <citation type="submission" date="2020-06" db="EMBL/GenBank/DDBJ databases">
        <title>Whole-genome sequence of Allochromatium humboldtianum DSM 21881, type strain.</title>
        <authorList>
            <person name="Kyndt J.A."/>
            <person name="Meyer T.E."/>
        </authorList>
    </citation>
    <scope>NUCLEOTIDE SEQUENCE [LARGE SCALE GENOMIC DNA]</scope>
    <source>
        <strain evidence="1 2">DSM 21881</strain>
    </source>
</reference>
<name>A0A850RH46_9GAMM</name>